<reference evidence="2 3" key="1">
    <citation type="submission" date="2016-07" db="EMBL/GenBank/DDBJ databases">
        <title>Pervasive Adenine N6-methylation of Active Genes in Fungi.</title>
        <authorList>
            <consortium name="DOE Joint Genome Institute"/>
            <person name="Mondo S.J."/>
            <person name="Dannebaum R.O."/>
            <person name="Kuo R.C."/>
            <person name="Labutti K."/>
            <person name="Haridas S."/>
            <person name="Kuo A."/>
            <person name="Salamov A."/>
            <person name="Ahrendt S.R."/>
            <person name="Lipzen A."/>
            <person name="Sullivan W."/>
            <person name="Andreopoulos W.B."/>
            <person name="Clum A."/>
            <person name="Lindquist E."/>
            <person name="Daum C."/>
            <person name="Ramamoorthy G.K."/>
            <person name="Gryganskyi A."/>
            <person name="Culley D."/>
            <person name="Magnuson J.K."/>
            <person name="James T.Y."/>
            <person name="O'Malley M.A."/>
            <person name="Stajich J.E."/>
            <person name="Spatafora J.W."/>
            <person name="Visel A."/>
            <person name="Grigoriev I.V."/>
        </authorList>
    </citation>
    <scope>NUCLEOTIDE SEQUENCE [LARGE SCALE GENOMIC DNA]</scope>
    <source>
        <strain evidence="2 3">NRRL 1336</strain>
    </source>
</reference>
<evidence type="ECO:0000313" key="3">
    <source>
        <dbReference type="Proteomes" id="UP000193560"/>
    </source>
</evidence>
<accession>A0A1X2HKB6</accession>
<organism evidence="2 3">
    <name type="scientific">Absidia repens</name>
    <dbReference type="NCBI Taxonomy" id="90262"/>
    <lineage>
        <taxon>Eukaryota</taxon>
        <taxon>Fungi</taxon>
        <taxon>Fungi incertae sedis</taxon>
        <taxon>Mucoromycota</taxon>
        <taxon>Mucoromycotina</taxon>
        <taxon>Mucoromycetes</taxon>
        <taxon>Mucorales</taxon>
        <taxon>Cunninghamellaceae</taxon>
        <taxon>Absidia</taxon>
    </lineage>
</organism>
<sequence>MKSFTLILYFAAMSMVVSAHFVQLIYNQNDEPAIHQYGRCVPFLNPAGMPPATAKVVTPTICRFFNDNNCRSVAQNVPPLNVYPGPPKSIQRPRTLPRSILCRPYQ</sequence>
<keyword evidence="1" id="KW-0732">Signal</keyword>
<keyword evidence="3" id="KW-1185">Reference proteome</keyword>
<proteinExistence type="predicted"/>
<protein>
    <submittedName>
        <fullName evidence="2">Uncharacterized protein</fullName>
    </submittedName>
</protein>
<gene>
    <name evidence="2" type="ORF">BCR42DRAFT_399021</name>
</gene>
<evidence type="ECO:0000313" key="2">
    <source>
        <dbReference type="EMBL" id="ORY99640.1"/>
    </source>
</evidence>
<feature type="signal peptide" evidence="1">
    <location>
        <begin position="1"/>
        <end position="19"/>
    </location>
</feature>
<dbReference type="AlphaFoldDB" id="A0A1X2HKB6"/>
<name>A0A1X2HKB6_9FUNG</name>
<comment type="caution">
    <text evidence="2">The sequence shown here is derived from an EMBL/GenBank/DDBJ whole genome shotgun (WGS) entry which is preliminary data.</text>
</comment>
<dbReference type="Proteomes" id="UP000193560">
    <property type="component" value="Unassembled WGS sequence"/>
</dbReference>
<evidence type="ECO:0000256" key="1">
    <source>
        <dbReference type="SAM" id="SignalP"/>
    </source>
</evidence>
<feature type="chain" id="PRO_5010870464" evidence="1">
    <location>
        <begin position="20"/>
        <end position="106"/>
    </location>
</feature>
<dbReference type="EMBL" id="MCGE01000060">
    <property type="protein sequence ID" value="ORY99640.1"/>
    <property type="molecule type" value="Genomic_DNA"/>
</dbReference>